<feature type="transmembrane region" description="Helical" evidence="5">
    <location>
        <begin position="119"/>
        <end position="139"/>
    </location>
</feature>
<dbReference type="AlphaFoldDB" id="A0AAE3XK41"/>
<keyword evidence="4" id="KW-0067">ATP-binding</keyword>
<evidence type="ECO:0000256" key="3">
    <source>
        <dbReference type="ARBA" id="ARBA00022741"/>
    </source>
</evidence>
<evidence type="ECO:0000256" key="5">
    <source>
        <dbReference type="SAM" id="Phobius"/>
    </source>
</evidence>
<keyword evidence="1" id="KW-0808">Transferase</keyword>
<feature type="transmembrane region" description="Helical" evidence="5">
    <location>
        <begin position="86"/>
        <end position="107"/>
    </location>
</feature>
<keyword evidence="5" id="KW-1133">Transmembrane helix</keyword>
<sequence>MLARPAPSLWRTLVIATAGLTEPLLWLGVLPNLLTVQGAHVHGALPPPLNLLTLSADLLIGACYTVIGGILGWIVHRNRQALPFDWVVLAFSLFIVACGLTHVMHVITRVTPLYWLDGYVRSLTAVVSLATATALPPLIPRVTALLSAERTLVEQQDLERVNVALQEAAERNALLAALGDALQGAQTDTDVQRTALDLLGPALGDTSMLVALLDGQQVRPTVVWGLPTGHPAALVAQDGFDVQQARVLTRTLQAGSAAYLDEGQHLPGASPSLAGAYGLEPIFNAAGQVTGGVATWRPAGQVWRAGEQDLLRRAAATVGLALERTAGAE</sequence>
<dbReference type="GO" id="GO:0038199">
    <property type="term" value="F:ethylene receptor activity"/>
    <property type="evidence" value="ECO:0007669"/>
    <property type="project" value="TreeGrafter"/>
</dbReference>
<feature type="transmembrane region" description="Helical" evidence="5">
    <location>
        <begin position="12"/>
        <end position="34"/>
    </location>
</feature>
<feature type="transmembrane region" description="Helical" evidence="5">
    <location>
        <begin position="54"/>
        <end position="74"/>
    </location>
</feature>
<dbReference type="SUPFAM" id="SSF55781">
    <property type="entry name" value="GAF domain-like"/>
    <property type="match status" value="1"/>
</dbReference>
<proteinExistence type="predicted"/>
<dbReference type="InterPro" id="IPR058544">
    <property type="entry name" value="ETR1_N"/>
</dbReference>
<dbReference type="InterPro" id="IPR029016">
    <property type="entry name" value="GAF-like_dom_sf"/>
</dbReference>
<protein>
    <recommendedName>
        <fullName evidence="6">Ethylene receptor 1-like N-terminal domain-containing protein</fullName>
    </recommendedName>
</protein>
<dbReference type="PANTHER" id="PTHR24423">
    <property type="entry name" value="TWO-COMPONENT SENSOR HISTIDINE KINASE"/>
    <property type="match status" value="1"/>
</dbReference>
<dbReference type="EMBL" id="JAVDQK010000022">
    <property type="protein sequence ID" value="MDR6221068.1"/>
    <property type="molecule type" value="Genomic_DNA"/>
</dbReference>
<feature type="domain" description="Ethylene receptor 1-like N-terminal" evidence="6">
    <location>
        <begin position="54"/>
        <end position="142"/>
    </location>
</feature>
<dbReference type="GO" id="GO:0005524">
    <property type="term" value="F:ATP binding"/>
    <property type="evidence" value="ECO:0007669"/>
    <property type="project" value="UniProtKB-KW"/>
</dbReference>
<evidence type="ECO:0000256" key="4">
    <source>
        <dbReference type="ARBA" id="ARBA00022840"/>
    </source>
</evidence>
<dbReference type="RefSeq" id="WP_309858473.1">
    <property type="nucleotide sequence ID" value="NZ_JAVDQJ010000020.1"/>
</dbReference>
<reference evidence="7" key="1">
    <citation type="submission" date="2023-07" db="EMBL/GenBank/DDBJ databases">
        <title>Sorghum-associated microbial communities from plants grown in Nebraska, USA.</title>
        <authorList>
            <person name="Schachtman D."/>
        </authorList>
    </citation>
    <scope>NUCLEOTIDE SEQUENCE</scope>
    <source>
        <strain evidence="7">BE330</strain>
    </source>
</reference>
<evidence type="ECO:0000313" key="7">
    <source>
        <dbReference type="EMBL" id="MDR6221068.1"/>
    </source>
</evidence>
<keyword evidence="3" id="KW-0547">Nucleotide-binding</keyword>
<accession>A0AAE3XK41</accession>
<dbReference type="GO" id="GO:0016740">
    <property type="term" value="F:transferase activity"/>
    <property type="evidence" value="ECO:0007669"/>
    <property type="project" value="UniProtKB-KW"/>
</dbReference>
<dbReference type="Proteomes" id="UP001185331">
    <property type="component" value="Unassembled WGS sequence"/>
</dbReference>
<evidence type="ECO:0000256" key="1">
    <source>
        <dbReference type="ARBA" id="ARBA00022679"/>
    </source>
</evidence>
<keyword evidence="2" id="KW-0479">Metal-binding</keyword>
<name>A0AAE3XK41_9DEIO</name>
<dbReference type="GO" id="GO:0051740">
    <property type="term" value="F:ethylene binding"/>
    <property type="evidence" value="ECO:0007669"/>
    <property type="project" value="TreeGrafter"/>
</dbReference>
<evidence type="ECO:0000313" key="8">
    <source>
        <dbReference type="Proteomes" id="UP001185331"/>
    </source>
</evidence>
<dbReference type="Gene3D" id="3.30.450.40">
    <property type="match status" value="1"/>
</dbReference>
<evidence type="ECO:0000259" key="6">
    <source>
        <dbReference type="Pfam" id="PF25487"/>
    </source>
</evidence>
<organism evidence="7 8">
    <name type="scientific">Deinococcus soli</name>
    <name type="common">ex Cha et al. 2016</name>
    <dbReference type="NCBI Taxonomy" id="1309411"/>
    <lineage>
        <taxon>Bacteria</taxon>
        <taxon>Thermotogati</taxon>
        <taxon>Deinococcota</taxon>
        <taxon>Deinococci</taxon>
        <taxon>Deinococcales</taxon>
        <taxon>Deinococcaceae</taxon>
        <taxon>Deinococcus</taxon>
    </lineage>
</organism>
<keyword evidence="5" id="KW-0472">Membrane</keyword>
<dbReference type="Pfam" id="PF25487">
    <property type="entry name" value="ETR1_N"/>
    <property type="match status" value="1"/>
</dbReference>
<comment type="caution">
    <text evidence="7">The sequence shown here is derived from an EMBL/GenBank/DDBJ whole genome shotgun (WGS) entry which is preliminary data.</text>
</comment>
<dbReference type="GO" id="GO:0046872">
    <property type="term" value="F:metal ion binding"/>
    <property type="evidence" value="ECO:0007669"/>
    <property type="project" value="UniProtKB-KW"/>
</dbReference>
<evidence type="ECO:0000256" key="2">
    <source>
        <dbReference type="ARBA" id="ARBA00022723"/>
    </source>
</evidence>
<dbReference type="PANTHER" id="PTHR24423:SF633">
    <property type="entry name" value="ETHYLENE RECEPTOR 2"/>
    <property type="match status" value="1"/>
</dbReference>
<keyword evidence="5" id="KW-0812">Transmembrane</keyword>
<gene>
    <name evidence="7" type="ORF">J2Y00_004699</name>
</gene>